<dbReference type="AlphaFoldDB" id="A3PDS1"/>
<dbReference type="Proteomes" id="UP000001430">
    <property type="component" value="Chromosome"/>
</dbReference>
<dbReference type="eggNOG" id="ENOG5032HX6">
    <property type="taxonomic scope" value="Bacteria"/>
</dbReference>
<protein>
    <submittedName>
        <fullName evidence="2">Uncharacterized protein</fullName>
    </submittedName>
</protein>
<reference evidence="2 3" key="1">
    <citation type="journal article" date="2007" name="PLoS Genet.">
        <title>Patterns and implications of gene gain and loss in the evolution of Prochlorococcus.</title>
        <authorList>
            <person name="Kettler G.C."/>
            <person name="Martiny A.C."/>
            <person name="Huang K."/>
            <person name="Zucker J."/>
            <person name="Coleman M.L."/>
            <person name="Rodrigue S."/>
            <person name="Chen F."/>
            <person name="Lapidus A."/>
            <person name="Ferriera S."/>
            <person name="Johnson J."/>
            <person name="Steglich C."/>
            <person name="Church G.M."/>
            <person name="Richardson P."/>
            <person name="Chisholm S.W."/>
        </authorList>
    </citation>
    <scope>NUCLEOTIDE SEQUENCE [LARGE SCALE GENOMIC DNA]</scope>
    <source>
        <strain evidence="2 3">MIT 9301</strain>
    </source>
</reference>
<proteinExistence type="predicted"/>
<evidence type="ECO:0000313" key="2">
    <source>
        <dbReference type="EMBL" id="ABO17896.1"/>
    </source>
</evidence>
<keyword evidence="3" id="KW-1185">Reference proteome</keyword>
<dbReference type="RefSeq" id="WP_011863222.1">
    <property type="nucleotide sequence ID" value="NC_009091.1"/>
</dbReference>
<evidence type="ECO:0000256" key="1">
    <source>
        <dbReference type="SAM" id="MobiDB-lite"/>
    </source>
</evidence>
<name>A3PDS1_PROM0</name>
<organism evidence="2 3">
    <name type="scientific">Prochlorococcus marinus (strain MIT 9301)</name>
    <dbReference type="NCBI Taxonomy" id="167546"/>
    <lineage>
        <taxon>Bacteria</taxon>
        <taxon>Bacillati</taxon>
        <taxon>Cyanobacteriota</taxon>
        <taxon>Cyanophyceae</taxon>
        <taxon>Synechococcales</taxon>
        <taxon>Prochlorococcaceae</taxon>
        <taxon>Prochlorococcus</taxon>
    </lineage>
</organism>
<dbReference type="STRING" id="167546.P9301_12731"/>
<dbReference type="KEGG" id="pmg:P9301_12731"/>
<sequence>MNLKRSQFAIQDKNARDLDNAKDFPTIADLMREQKVPHDDGNTVHHRRDLDSLG</sequence>
<accession>A3PDS1</accession>
<dbReference type="HOGENOM" id="CLU_3046812_0_0_3"/>
<evidence type="ECO:0000313" key="3">
    <source>
        <dbReference type="Proteomes" id="UP000001430"/>
    </source>
</evidence>
<gene>
    <name evidence="2" type="ordered locus">P9301_12731</name>
</gene>
<dbReference type="EMBL" id="CP000576">
    <property type="protein sequence ID" value="ABO17896.1"/>
    <property type="molecule type" value="Genomic_DNA"/>
</dbReference>
<feature type="region of interest" description="Disordered" evidence="1">
    <location>
        <begin position="34"/>
        <end position="54"/>
    </location>
</feature>